<protein>
    <submittedName>
        <fullName evidence="1">DUF429 domain-containing protein</fullName>
    </submittedName>
</protein>
<organism evidence="1 2">
    <name type="scientific">Microcystis aeruginosa DA14</name>
    <dbReference type="NCBI Taxonomy" id="1987506"/>
    <lineage>
        <taxon>Bacteria</taxon>
        <taxon>Bacillati</taxon>
        <taxon>Cyanobacteriota</taxon>
        <taxon>Cyanophyceae</taxon>
        <taxon>Oscillatoriophycideae</taxon>
        <taxon>Chroococcales</taxon>
        <taxon>Microcystaceae</taxon>
        <taxon>Microcystis</taxon>
    </lineage>
</organism>
<name>A0A3E0MDT8_MICAE</name>
<dbReference type="Pfam" id="PF04250">
    <property type="entry name" value="DUF429"/>
    <property type="match status" value="1"/>
</dbReference>
<proteinExistence type="predicted"/>
<dbReference type="EMBL" id="QQWE01000003">
    <property type="protein sequence ID" value="REJ57921.1"/>
    <property type="molecule type" value="Genomic_DNA"/>
</dbReference>
<dbReference type="InterPro" id="IPR007362">
    <property type="entry name" value="DUF429"/>
</dbReference>
<comment type="caution">
    <text evidence="1">The sequence shown here is derived from an EMBL/GenBank/DDBJ whole genome shotgun (WGS) entry which is preliminary data.</text>
</comment>
<accession>A0A3E0MDT8</accession>
<dbReference type="Proteomes" id="UP000256301">
    <property type="component" value="Unassembled WGS sequence"/>
</dbReference>
<evidence type="ECO:0000313" key="1">
    <source>
        <dbReference type="EMBL" id="REJ57921.1"/>
    </source>
</evidence>
<dbReference type="AlphaFoldDB" id="A0A3E0MDT8"/>
<gene>
    <name evidence="1" type="ORF">DWQ56_11605</name>
</gene>
<evidence type="ECO:0000313" key="2">
    <source>
        <dbReference type="Proteomes" id="UP000256301"/>
    </source>
</evidence>
<reference evidence="1 2" key="1">
    <citation type="submission" date="2017-08" db="EMBL/GenBank/DDBJ databases">
        <title>Functional genomic and metabolic studies of the symbiotic interactions of six Microcystis-dominated communities.</title>
        <authorList>
            <person name="Li Q."/>
            <person name="Lin F."/>
        </authorList>
    </citation>
    <scope>NUCLEOTIDE SEQUENCE [LARGE SCALE GENOMIC DNA]</scope>
    <source>
        <strain evidence="1">DA14</strain>
    </source>
</reference>
<sequence>MVRGVDGCPAGWIAVTIAAGGRLMPNVTIARNFAELAMGVEKIAVDMPIGLPGRAGPGGRGPEAAVRRLLGRRRSSVFSVPSRAAVFAADYGEACRMALATSDPPRKISKQAFFLFPKIREIDMLLRDGPAMRDVVFETHPEVAFWHANGEAPLQYPKSKPEGLRERRDLLERQGFPPAFLDAPIGRGAKRDDFLDACVNALVARRLLAGTARPFPDPPGRDGHGLPVAIWA</sequence>